<accession>A0A7J0EHM2</accession>
<sequence>MAYSSAMFAWIFVLVGRICHCSSSDFFADGVASQGGGDTFSYSFSRREATVLRSYLRPDYCTADVFLRSPLPLLHLPPPLRLPPWPPCLRRRSPLLPVSLPPLLLAPPL</sequence>
<comment type="caution">
    <text evidence="2">The sequence shown here is derived from an EMBL/GenBank/DDBJ whole genome shotgun (WGS) entry which is preliminary data.</text>
</comment>
<protein>
    <recommendedName>
        <fullName evidence="4">Secreted protein</fullName>
    </recommendedName>
</protein>
<evidence type="ECO:0008006" key="4">
    <source>
        <dbReference type="Google" id="ProtNLM"/>
    </source>
</evidence>
<evidence type="ECO:0000313" key="3">
    <source>
        <dbReference type="Proteomes" id="UP000585474"/>
    </source>
</evidence>
<reference evidence="2 3" key="1">
    <citation type="submission" date="2019-07" db="EMBL/GenBank/DDBJ databases">
        <title>De Novo Assembly of kiwifruit Actinidia rufa.</title>
        <authorList>
            <person name="Sugita-Konishi S."/>
            <person name="Sato K."/>
            <person name="Mori E."/>
            <person name="Abe Y."/>
            <person name="Kisaki G."/>
            <person name="Hamano K."/>
            <person name="Suezawa K."/>
            <person name="Otani M."/>
            <person name="Fukuda T."/>
            <person name="Manabe T."/>
            <person name="Gomi K."/>
            <person name="Tabuchi M."/>
            <person name="Akimitsu K."/>
            <person name="Kataoka I."/>
        </authorList>
    </citation>
    <scope>NUCLEOTIDE SEQUENCE [LARGE SCALE GENOMIC DNA]</scope>
    <source>
        <strain evidence="3">cv. Fuchu</strain>
    </source>
</reference>
<feature type="chain" id="PRO_5029516548" description="Secreted protein" evidence="1">
    <location>
        <begin position="24"/>
        <end position="109"/>
    </location>
</feature>
<keyword evidence="1" id="KW-0732">Signal</keyword>
<organism evidence="2 3">
    <name type="scientific">Actinidia rufa</name>
    <dbReference type="NCBI Taxonomy" id="165716"/>
    <lineage>
        <taxon>Eukaryota</taxon>
        <taxon>Viridiplantae</taxon>
        <taxon>Streptophyta</taxon>
        <taxon>Embryophyta</taxon>
        <taxon>Tracheophyta</taxon>
        <taxon>Spermatophyta</taxon>
        <taxon>Magnoliopsida</taxon>
        <taxon>eudicotyledons</taxon>
        <taxon>Gunneridae</taxon>
        <taxon>Pentapetalae</taxon>
        <taxon>asterids</taxon>
        <taxon>Ericales</taxon>
        <taxon>Actinidiaceae</taxon>
        <taxon>Actinidia</taxon>
    </lineage>
</organism>
<keyword evidence="3" id="KW-1185">Reference proteome</keyword>
<feature type="signal peptide" evidence="1">
    <location>
        <begin position="1"/>
        <end position="23"/>
    </location>
</feature>
<evidence type="ECO:0000313" key="2">
    <source>
        <dbReference type="EMBL" id="GFY85870.1"/>
    </source>
</evidence>
<dbReference type="Proteomes" id="UP000585474">
    <property type="component" value="Unassembled WGS sequence"/>
</dbReference>
<proteinExistence type="predicted"/>
<dbReference type="EMBL" id="BJWL01000004">
    <property type="protein sequence ID" value="GFY85870.1"/>
    <property type="molecule type" value="Genomic_DNA"/>
</dbReference>
<name>A0A7J0EHM2_9ERIC</name>
<gene>
    <name evidence="2" type="ORF">Acr_04g0006080</name>
</gene>
<dbReference type="AlphaFoldDB" id="A0A7J0EHM2"/>
<evidence type="ECO:0000256" key="1">
    <source>
        <dbReference type="SAM" id="SignalP"/>
    </source>
</evidence>